<feature type="compositionally biased region" description="Basic and acidic residues" evidence="1">
    <location>
        <begin position="1"/>
        <end position="10"/>
    </location>
</feature>
<evidence type="ECO:0000313" key="3">
    <source>
        <dbReference type="Proteomes" id="UP000821837"/>
    </source>
</evidence>
<evidence type="ECO:0000256" key="1">
    <source>
        <dbReference type="SAM" id="MobiDB-lite"/>
    </source>
</evidence>
<feature type="region of interest" description="Disordered" evidence="1">
    <location>
        <begin position="1"/>
        <end position="106"/>
    </location>
</feature>
<name>A0A9D4PY15_RHISA</name>
<gene>
    <name evidence="2" type="ORF">HPB52_001213</name>
</gene>
<dbReference type="Proteomes" id="UP000821837">
    <property type="component" value="Chromosome 3"/>
</dbReference>
<protein>
    <submittedName>
        <fullName evidence="2">Uncharacterized protein</fullName>
    </submittedName>
</protein>
<proteinExistence type="predicted"/>
<feature type="compositionally biased region" description="Low complexity" evidence="1">
    <location>
        <begin position="11"/>
        <end position="25"/>
    </location>
</feature>
<sequence length="548" mass="58006">MAASKAEHEVSPSGAGTPSPGGSPAVSDVSFSPEGDNILAGLTGQAENGPAETAEAAGRVEPTTGSAHTRSSSRRTTPTVISAVEDDAGSSVSETTAVETGRRTDHGAQAQARARELEDQVSRCCADSANRIMVSARNFILTCVFELVGLCSDLRADAAVERGAALALQGQLAEARREIACLQRHALVAERPLVGDVLAGRAAAAVHGPSGVHGSDTGVPLGAPPTLSGPTGGLSYAAVLRPGPTTGGQPLGRPGFPGVAEAAAGEATTATRHDHVAFLTPTGPTDAPARDVVRTLKANIDPVAKDIRDVTLRYTRYGVTVLTNTRQSLLNMRAAIEENAVTRAAMTMRVPDRRNPHVRFSGVDPEINPDEFLRLLNERNPNLQLDMERANVRVTFRERGGTKAFVVEVDPPAYHRIMACPRLSIGWTIVRAYEDLHVSTCTYCASYGHADPPARSLGIRPRRGACVVAQRATWQPTVRCVQVTLKPRSFETVPQQPLRANDSDEHAVCSCVRSPQAGGFLTEVARGLYGIRLRKGSVGHYFGATATY</sequence>
<keyword evidence="3" id="KW-1185">Reference proteome</keyword>
<evidence type="ECO:0000313" key="2">
    <source>
        <dbReference type="EMBL" id="KAH7961028.1"/>
    </source>
</evidence>
<dbReference type="EMBL" id="JABSTV010001249">
    <property type="protein sequence ID" value="KAH7961028.1"/>
    <property type="molecule type" value="Genomic_DNA"/>
</dbReference>
<comment type="caution">
    <text evidence="2">The sequence shown here is derived from an EMBL/GenBank/DDBJ whole genome shotgun (WGS) entry which is preliminary data.</text>
</comment>
<reference evidence="2" key="2">
    <citation type="submission" date="2021-09" db="EMBL/GenBank/DDBJ databases">
        <authorList>
            <person name="Jia N."/>
            <person name="Wang J."/>
            <person name="Shi W."/>
            <person name="Du L."/>
            <person name="Sun Y."/>
            <person name="Zhan W."/>
            <person name="Jiang J."/>
            <person name="Wang Q."/>
            <person name="Zhang B."/>
            <person name="Ji P."/>
            <person name="Sakyi L.B."/>
            <person name="Cui X."/>
            <person name="Yuan T."/>
            <person name="Jiang B."/>
            <person name="Yang W."/>
            <person name="Lam T.T.-Y."/>
            <person name="Chang Q."/>
            <person name="Ding S."/>
            <person name="Wang X."/>
            <person name="Zhu J."/>
            <person name="Ruan X."/>
            <person name="Zhao L."/>
            <person name="Wei J."/>
            <person name="Que T."/>
            <person name="Du C."/>
            <person name="Cheng J."/>
            <person name="Dai P."/>
            <person name="Han X."/>
            <person name="Huang E."/>
            <person name="Gao Y."/>
            <person name="Liu J."/>
            <person name="Shao H."/>
            <person name="Ye R."/>
            <person name="Li L."/>
            <person name="Wei W."/>
            <person name="Wang X."/>
            <person name="Wang C."/>
            <person name="Huo Q."/>
            <person name="Li W."/>
            <person name="Guo W."/>
            <person name="Chen H."/>
            <person name="Chen S."/>
            <person name="Zhou L."/>
            <person name="Zhou L."/>
            <person name="Ni X."/>
            <person name="Tian J."/>
            <person name="Zhou Y."/>
            <person name="Sheng Y."/>
            <person name="Liu T."/>
            <person name="Pan Y."/>
            <person name="Xia L."/>
            <person name="Li J."/>
            <person name="Zhao F."/>
            <person name="Cao W."/>
        </authorList>
    </citation>
    <scope>NUCLEOTIDE SEQUENCE</scope>
    <source>
        <strain evidence="2">Rsan-2018</strain>
        <tissue evidence="2">Larvae</tissue>
    </source>
</reference>
<accession>A0A9D4PY15</accession>
<reference evidence="2" key="1">
    <citation type="journal article" date="2020" name="Cell">
        <title>Large-Scale Comparative Analyses of Tick Genomes Elucidate Their Genetic Diversity and Vector Capacities.</title>
        <authorList>
            <consortium name="Tick Genome and Microbiome Consortium (TIGMIC)"/>
            <person name="Jia N."/>
            <person name="Wang J."/>
            <person name="Shi W."/>
            <person name="Du L."/>
            <person name="Sun Y."/>
            <person name="Zhan W."/>
            <person name="Jiang J.F."/>
            <person name="Wang Q."/>
            <person name="Zhang B."/>
            <person name="Ji P."/>
            <person name="Bell-Sakyi L."/>
            <person name="Cui X.M."/>
            <person name="Yuan T.T."/>
            <person name="Jiang B.G."/>
            <person name="Yang W.F."/>
            <person name="Lam T.T."/>
            <person name="Chang Q.C."/>
            <person name="Ding S.J."/>
            <person name="Wang X.J."/>
            <person name="Zhu J.G."/>
            <person name="Ruan X.D."/>
            <person name="Zhao L."/>
            <person name="Wei J.T."/>
            <person name="Ye R.Z."/>
            <person name="Que T.C."/>
            <person name="Du C.H."/>
            <person name="Zhou Y.H."/>
            <person name="Cheng J.X."/>
            <person name="Dai P.F."/>
            <person name="Guo W.B."/>
            <person name="Han X.H."/>
            <person name="Huang E.J."/>
            <person name="Li L.F."/>
            <person name="Wei W."/>
            <person name="Gao Y.C."/>
            <person name="Liu J.Z."/>
            <person name="Shao H.Z."/>
            <person name="Wang X."/>
            <person name="Wang C.C."/>
            <person name="Yang T.C."/>
            <person name="Huo Q.B."/>
            <person name="Li W."/>
            <person name="Chen H.Y."/>
            <person name="Chen S.E."/>
            <person name="Zhou L.G."/>
            <person name="Ni X.B."/>
            <person name="Tian J.H."/>
            <person name="Sheng Y."/>
            <person name="Liu T."/>
            <person name="Pan Y.S."/>
            <person name="Xia L.Y."/>
            <person name="Li J."/>
            <person name="Zhao F."/>
            <person name="Cao W.C."/>
        </authorList>
    </citation>
    <scope>NUCLEOTIDE SEQUENCE</scope>
    <source>
        <strain evidence="2">Rsan-2018</strain>
    </source>
</reference>
<organism evidence="2 3">
    <name type="scientific">Rhipicephalus sanguineus</name>
    <name type="common">Brown dog tick</name>
    <name type="synonym">Ixodes sanguineus</name>
    <dbReference type="NCBI Taxonomy" id="34632"/>
    <lineage>
        <taxon>Eukaryota</taxon>
        <taxon>Metazoa</taxon>
        <taxon>Ecdysozoa</taxon>
        <taxon>Arthropoda</taxon>
        <taxon>Chelicerata</taxon>
        <taxon>Arachnida</taxon>
        <taxon>Acari</taxon>
        <taxon>Parasitiformes</taxon>
        <taxon>Ixodida</taxon>
        <taxon>Ixodoidea</taxon>
        <taxon>Ixodidae</taxon>
        <taxon>Rhipicephalinae</taxon>
        <taxon>Rhipicephalus</taxon>
        <taxon>Rhipicephalus</taxon>
    </lineage>
</organism>
<dbReference type="AlphaFoldDB" id="A0A9D4PY15"/>